<dbReference type="Proteomes" id="UP000001887">
    <property type="component" value="Chromosome"/>
</dbReference>
<reference evidence="10 11" key="1">
    <citation type="journal article" date="2009" name="Stand. Genomic Sci.">
        <title>Complete genome sequence of Pirellula staleyi type strain (ATCC 27377).</title>
        <authorList>
            <person name="Clum A."/>
            <person name="Tindall B.J."/>
            <person name="Sikorski J."/>
            <person name="Ivanova N."/>
            <person name="Mavrommatis K."/>
            <person name="Lucas S."/>
            <person name="Glavina del Rio T."/>
            <person name="Nolan M."/>
            <person name="Chen F."/>
            <person name="Tice H."/>
            <person name="Pitluck S."/>
            <person name="Cheng J.F."/>
            <person name="Chertkov O."/>
            <person name="Brettin T."/>
            <person name="Han C."/>
            <person name="Detter J.C."/>
            <person name="Kuske C."/>
            <person name="Bruce D."/>
            <person name="Goodwin L."/>
            <person name="Ovchinikova G."/>
            <person name="Pati A."/>
            <person name="Mikhailova N."/>
            <person name="Chen A."/>
            <person name="Palaniappan K."/>
            <person name="Land M."/>
            <person name="Hauser L."/>
            <person name="Chang Y.J."/>
            <person name="Jeffries C.D."/>
            <person name="Chain P."/>
            <person name="Rohde M."/>
            <person name="Goker M."/>
            <person name="Bristow J."/>
            <person name="Eisen J.A."/>
            <person name="Markowitz V."/>
            <person name="Hugenholtz P."/>
            <person name="Kyrpides N.C."/>
            <person name="Klenk H.P."/>
            <person name="Lapidus A."/>
        </authorList>
    </citation>
    <scope>NUCLEOTIDE SEQUENCE [LARGE SCALE GENOMIC DNA]</scope>
    <source>
        <strain evidence="11">ATCC 27377 / DSM 6068 / ICPB 4128</strain>
    </source>
</reference>
<evidence type="ECO:0000313" key="11">
    <source>
        <dbReference type="Proteomes" id="UP000001887"/>
    </source>
</evidence>
<keyword evidence="3" id="KW-0489">Methyltransferase</keyword>
<comment type="subcellular location">
    <subcellularLocation>
        <location evidence="1">Cytoplasm</location>
    </subcellularLocation>
</comment>
<keyword evidence="5" id="KW-0949">S-adenosyl-L-methionine</keyword>
<dbReference type="Pfam" id="PF17785">
    <property type="entry name" value="PUA_3"/>
    <property type="match status" value="1"/>
</dbReference>
<dbReference type="PANTHER" id="PTHR42873:SF1">
    <property type="entry name" value="S-ADENOSYLMETHIONINE-DEPENDENT METHYLTRANSFERASE DOMAIN-CONTAINING PROTEIN"/>
    <property type="match status" value="1"/>
</dbReference>
<evidence type="ECO:0000256" key="4">
    <source>
        <dbReference type="ARBA" id="ARBA00022679"/>
    </source>
</evidence>
<evidence type="ECO:0000256" key="7">
    <source>
        <dbReference type="SAM" id="MobiDB-lite"/>
    </source>
</evidence>
<keyword evidence="11" id="KW-1185">Reference proteome</keyword>
<accession>D2QYD2</accession>
<dbReference type="InterPro" id="IPR036974">
    <property type="entry name" value="PUA_sf"/>
</dbReference>
<dbReference type="Gene3D" id="2.30.130.10">
    <property type="entry name" value="PUA domain"/>
    <property type="match status" value="1"/>
</dbReference>
<evidence type="ECO:0008006" key="12">
    <source>
        <dbReference type="Google" id="ProtNLM"/>
    </source>
</evidence>
<keyword evidence="2" id="KW-0963">Cytoplasm</keyword>
<feature type="domain" description="S-adenosylmethionine-dependent methyltransferase" evidence="8">
    <location>
        <begin position="202"/>
        <end position="356"/>
    </location>
</feature>
<comment type="similarity">
    <text evidence="6">Belongs to the methyltransferase superfamily. RlmI family.</text>
</comment>
<protein>
    <recommendedName>
        <fullName evidence="12">Class I SAM-dependent rRNA methyltransferase</fullName>
    </recommendedName>
</protein>
<dbReference type="EMBL" id="CP001848">
    <property type="protein sequence ID" value="ADB16346.1"/>
    <property type="molecule type" value="Genomic_DNA"/>
</dbReference>
<dbReference type="eggNOG" id="COG1092">
    <property type="taxonomic scope" value="Bacteria"/>
</dbReference>
<keyword evidence="4" id="KW-0808">Transferase</keyword>
<evidence type="ECO:0000256" key="2">
    <source>
        <dbReference type="ARBA" id="ARBA00022490"/>
    </source>
</evidence>
<dbReference type="PROSITE" id="PS50890">
    <property type="entry name" value="PUA"/>
    <property type="match status" value="1"/>
</dbReference>
<evidence type="ECO:0000259" key="9">
    <source>
        <dbReference type="Pfam" id="PF17785"/>
    </source>
</evidence>
<dbReference type="KEGG" id="psl:Psta_1671"/>
<dbReference type="InterPro" id="IPR015947">
    <property type="entry name" value="PUA-like_sf"/>
</dbReference>
<feature type="region of interest" description="Disordered" evidence="7">
    <location>
        <begin position="1"/>
        <end position="28"/>
    </location>
</feature>
<dbReference type="OrthoDB" id="9805492at2"/>
<evidence type="ECO:0000259" key="8">
    <source>
        <dbReference type="Pfam" id="PF10672"/>
    </source>
</evidence>
<dbReference type="GO" id="GO:0032259">
    <property type="term" value="P:methylation"/>
    <property type="evidence" value="ECO:0007669"/>
    <property type="project" value="UniProtKB-KW"/>
</dbReference>
<feature type="domain" description="RlmI-like PUA" evidence="9">
    <location>
        <begin position="38"/>
        <end position="87"/>
    </location>
</feature>
<evidence type="ECO:0000256" key="6">
    <source>
        <dbReference type="ARBA" id="ARBA00038091"/>
    </source>
</evidence>
<dbReference type="CDD" id="cd11572">
    <property type="entry name" value="RlmI_M_like"/>
    <property type="match status" value="1"/>
</dbReference>
<dbReference type="InterPro" id="IPR029063">
    <property type="entry name" value="SAM-dependent_MTases_sf"/>
</dbReference>
<evidence type="ECO:0000256" key="5">
    <source>
        <dbReference type="ARBA" id="ARBA00022691"/>
    </source>
</evidence>
<organism evidence="10 11">
    <name type="scientific">Pirellula staleyi (strain ATCC 27377 / DSM 6068 / ICPB 4128)</name>
    <name type="common">Pirella staleyi</name>
    <dbReference type="NCBI Taxonomy" id="530564"/>
    <lineage>
        <taxon>Bacteria</taxon>
        <taxon>Pseudomonadati</taxon>
        <taxon>Planctomycetota</taxon>
        <taxon>Planctomycetia</taxon>
        <taxon>Pirellulales</taxon>
        <taxon>Pirellulaceae</taxon>
        <taxon>Pirellula</taxon>
    </lineage>
</organism>
<evidence type="ECO:0000256" key="3">
    <source>
        <dbReference type="ARBA" id="ARBA00022603"/>
    </source>
</evidence>
<dbReference type="Pfam" id="PF10672">
    <property type="entry name" value="Methyltrans_SAM"/>
    <property type="match status" value="1"/>
</dbReference>
<sequence length="428" mass="47588">MVPSRRPQGFSNSATSPRPLVPAPGEEIPTARVKSVGRHPTIYRKRVEDVDRHAKPGDLLAVYDLDNQMIGYGLFNPRSEIAIRMIRFEYELPDDQFWDELLKSAVQLRRDVLKLDEVTNSYRVIHAEADGLPGLVVDRHGSVLSAEAFSLAMYQRAPEILERLSKLLGTEQTILRTSPASLAQEGFEAEPVITGTMPSRVVIEEFGTRFKVDFAEGHKTGFFCDQRENRKQLASFCKDKTVLDLCCYTGGFAVQAKKLGGASEVIGVDLDEEPLKLAKENANLNQVRCRFVQADAFAYMRDMQSSGRKFDVVVLDPPKLIRSRAEIEEGTRKHFALNRLAMQLVAPGGVMLSCTCAGLLPLSEFLQLIYAAARQAGPEVLAATEEHKARYAARQVQIFSKSGAAADHPVATNCPEGEYLQAVWMRLM</sequence>
<dbReference type="Gene3D" id="3.40.50.150">
    <property type="entry name" value="Vaccinia Virus protein VP39"/>
    <property type="match status" value="1"/>
</dbReference>
<dbReference type="SUPFAM" id="SSF53335">
    <property type="entry name" value="S-adenosyl-L-methionine-dependent methyltransferases"/>
    <property type="match status" value="1"/>
</dbReference>
<dbReference type="CDD" id="cd21153">
    <property type="entry name" value="PUA_RlmI"/>
    <property type="match status" value="1"/>
</dbReference>
<evidence type="ECO:0000313" key="10">
    <source>
        <dbReference type="EMBL" id="ADB16346.1"/>
    </source>
</evidence>
<dbReference type="GO" id="GO:0005737">
    <property type="term" value="C:cytoplasm"/>
    <property type="evidence" value="ECO:0007669"/>
    <property type="project" value="UniProtKB-SubCell"/>
</dbReference>
<evidence type="ECO:0000256" key="1">
    <source>
        <dbReference type="ARBA" id="ARBA00004496"/>
    </source>
</evidence>
<dbReference type="InterPro" id="IPR041532">
    <property type="entry name" value="RlmI-like_PUA"/>
</dbReference>
<dbReference type="Gene3D" id="3.30.750.80">
    <property type="entry name" value="RNA methyltransferase domain (HRMD) like"/>
    <property type="match status" value="1"/>
</dbReference>
<dbReference type="PANTHER" id="PTHR42873">
    <property type="entry name" value="RIBOSOMAL RNA LARGE SUBUNIT METHYLTRANSFERASE"/>
    <property type="match status" value="1"/>
</dbReference>
<gene>
    <name evidence="10" type="ordered locus">Psta_1671</name>
</gene>
<dbReference type="CDD" id="cd02440">
    <property type="entry name" value="AdoMet_MTases"/>
    <property type="match status" value="1"/>
</dbReference>
<dbReference type="SUPFAM" id="SSF88697">
    <property type="entry name" value="PUA domain-like"/>
    <property type="match status" value="1"/>
</dbReference>
<dbReference type="STRING" id="530564.Psta_1671"/>
<dbReference type="HOGENOM" id="CLU_014042_0_2_0"/>
<dbReference type="AlphaFoldDB" id="D2QYD2"/>
<proteinExistence type="inferred from homology"/>
<name>D2QYD2_PIRSD</name>
<dbReference type="GO" id="GO:0008168">
    <property type="term" value="F:methyltransferase activity"/>
    <property type="evidence" value="ECO:0007669"/>
    <property type="project" value="UniProtKB-KW"/>
</dbReference>
<dbReference type="GO" id="GO:0003723">
    <property type="term" value="F:RNA binding"/>
    <property type="evidence" value="ECO:0007669"/>
    <property type="project" value="InterPro"/>
</dbReference>
<dbReference type="InterPro" id="IPR019614">
    <property type="entry name" value="SAM-dep_methyl-trfase"/>
</dbReference>